<dbReference type="InterPro" id="IPR011050">
    <property type="entry name" value="Pectin_lyase_fold/virulence"/>
</dbReference>
<dbReference type="Proteomes" id="UP001500742">
    <property type="component" value="Unassembled WGS sequence"/>
</dbReference>
<proteinExistence type="predicted"/>
<keyword evidence="3" id="KW-1185">Reference proteome</keyword>
<reference evidence="3" key="1">
    <citation type="journal article" date="2019" name="Int. J. Syst. Evol. Microbiol.">
        <title>The Global Catalogue of Microorganisms (GCM) 10K type strain sequencing project: providing services to taxonomists for standard genome sequencing and annotation.</title>
        <authorList>
            <consortium name="The Broad Institute Genomics Platform"/>
            <consortium name="The Broad Institute Genome Sequencing Center for Infectious Disease"/>
            <person name="Wu L."/>
            <person name="Ma J."/>
        </authorList>
    </citation>
    <scope>NUCLEOTIDE SEQUENCE [LARGE SCALE GENOMIC DNA]</scope>
    <source>
        <strain evidence="3">JCM 16601</strain>
    </source>
</reference>
<evidence type="ECO:0000313" key="2">
    <source>
        <dbReference type="EMBL" id="GAA3984943.1"/>
    </source>
</evidence>
<accession>A0ABP7QMB7</accession>
<sequence>MKLKMKNINKIYWVCLCLITLSACHKAELAIISAPVRLVSNGITSDTLKGAVRGTMLAGKTYYFKTDITVNEGDTLQMQEGVKLIAIGDGKTYQTAPEIIMHGTFISLGTKEKPNYITVQNADTYHTEALAQNYTDVFKGWWGGIVCWPDPSSKNPAPGGDLIIKWTHLELAGGPASGNETGVYASGDPRYIIYFGNITKKFILEDSWVFGAKDDAIRVSGGKISIMRNTFELCGQLGGEFFNMKSGTVGDLAYNFFIGAATNALKASDAGSSGTQTNVAMYNNTMVNCGFRQTKSGRGGSINFEKAARGMVYNNLIANCRFGLRLTSDADLTNIKYNNQYFYGSTQKIVDLFQAADGVSTFQSADIHSTTPKENDPTFYGYDLTAFDYTANPGPMTVSVQTPAAVLVGTSNFRLKAGSKGVNAGNVNFSPIASVTATGDYGTTITLPGKDIGAYQSDGTGNQH</sequence>
<name>A0ABP7QMB7_9SPHI</name>
<comment type="caution">
    <text evidence="2">The sequence shown here is derived from an EMBL/GenBank/DDBJ whole genome shotgun (WGS) entry which is preliminary data.</text>
</comment>
<dbReference type="PROSITE" id="PS51257">
    <property type="entry name" value="PROKAR_LIPOPROTEIN"/>
    <property type="match status" value="1"/>
</dbReference>
<evidence type="ECO:0000313" key="3">
    <source>
        <dbReference type="Proteomes" id="UP001500742"/>
    </source>
</evidence>
<feature type="chain" id="PRO_5046143598" description="Right handed beta helix domain-containing protein" evidence="1">
    <location>
        <begin position="28"/>
        <end position="464"/>
    </location>
</feature>
<keyword evidence="1" id="KW-0732">Signal</keyword>
<evidence type="ECO:0000256" key="1">
    <source>
        <dbReference type="SAM" id="SignalP"/>
    </source>
</evidence>
<protein>
    <recommendedName>
        <fullName evidence="4">Right handed beta helix domain-containing protein</fullName>
    </recommendedName>
</protein>
<gene>
    <name evidence="2" type="ORF">GCM10022210_41260</name>
</gene>
<evidence type="ECO:0008006" key="4">
    <source>
        <dbReference type="Google" id="ProtNLM"/>
    </source>
</evidence>
<feature type="signal peptide" evidence="1">
    <location>
        <begin position="1"/>
        <end position="27"/>
    </location>
</feature>
<dbReference type="SUPFAM" id="SSF51126">
    <property type="entry name" value="Pectin lyase-like"/>
    <property type="match status" value="1"/>
</dbReference>
<organism evidence="2 3">
    <name type="scientific">Mucilaginibacter dorajii</name>
    <dbReference type="NCBI Taxonomy" id="692994"/>
    <lineage>
        <taxon>Bacteria</taxon>
        <taxon>Pseudomonadati</taxon>
        <taxon>Bacteroidota</taxon>
        <taxon>Sphingobacteriia</taxon>
        <taxon>Sphingobacteriales</taxon>
        <taxon>Sphingobacteriaceae</taxon>
        <taxon>Mucilaginibacter</taxon>
    </lineage>
</organism>
<dbReference type="EMBL" id="BAAAZC010000028">
    <property type="protein sequence ID" value="GAA3984943.1"/>
    <property type="molecule type" value="Genomic_DNA"/>
</dbReference>